<dbReference type="RefSeq" id="WP_118255438.1">
    <property type="nucleotide sequence ID" value="NZ_JAPDUK010000001.1"/>
</dbReference>
<evidence type="ECO:0000313" key="3">
    <source>
        <dbReference type="EMBL" id="RHH79000.1"/>
    </source>
</evidence>
<evidence type="ECO:0000313" key="4">
    <source>
        <dbReference type="Proteomes" id="UP000284548"/>
    </source>
</evidence>
<dbReference type="Pfam" id="PF21247">
    <property type="entry name" value="Fic-like_C"/>
    <property type="match status" value="1"/>
</dbReference>
<dbReference type="PANTHER" id="PTHR30595:SF6">
    <property type="entry name" value="SCHLAFEN ALBA-2 DOMAIN-CONTAINING PROTEIN"/>
    <property type="match status" value="1"/>
</dbReference>
<dbReference type="InterPro" id="IPR007421">
    <property type="entry name" value="Schlafen_AlbA_2_dom"/>
</dbReference>
<gene>
    <name evidence="3" type="ORF">DW192_12470</name>
</gene>
<dbReference type="Gene3D" id="3.30.565.60">
    <property type="match status" value="1"/>
</dbReference>
<accession>A0A414XYJ4</accession>
<dbReference type="InterPro" id="IPR038475">
    <property type="entry name" value="RecG_C_sf"/>
</dbReference>
<comment type="caution">
    <text evidence="3">The sequence shown here is derived from an EMBL/GenBank/DDBJ whole genome shotgun (WGS) entry which is preliminary data.</text>
</comment>
<proteinExistence type="predicted"/>
<protein>
    <recommendedName>
        <fullName evidence="5">AAA family ATPase</fullName>
    </recommendedName>
</protein>
<dbReference type="EMBL" id="QRKB01000037">
    <property type="protein sequence ID" value="RHH79000.1"/>
    <property type="molecule type" value="Genomic_DNA"/>
</dbReference>
<dbReference type="Gene3D" id="3.30.950.30">
    <property type="entry name" value="Schlafen, AAA domain"/>
    <property type="match status" value="1"/>
</dbReference>
<dbReference type="Pfam" id="PF13749">
    <property type="entry name" value="HATPase_c_4"/>
    <property type="match status" value="1"/>
</dbReference>
<evidence type="ECO:0008006" key="5">
    <source>
        <dbReference type="Google" id="ProtNLM"/>
    </source>
</evidence>
<reference evidence="3 4" key="1">
    <citation type="submission" date="2018-08" db="EMBL/GenBank/DDBJ databases">
        <title>A genome reference for cultivated species of the human gut microbiota.</title>
        <authorList>
            <person name="Zou Y."/>
            <person name="Xue W."/>
            <person name="Luo G."/>
        </authorList>
    </citation>
    <scope>NUCLEOTIDE SEQUENCE [LARGE SCALE GENOMIC DNA]</scope>
    <source>
        <strain evidence="3 4">AM16-54</strain>
    </source>
</reference>
<dbReference type="Pfam" id="PF04326">
    <property type="entry name" value="SLFN_AlbA_2"/>
    <property type="match status" value="1"/>
</dbReference>
<dbReference type="AlphaFoldDB" id="A0A414XYJ4"/>
<name>A0A414XYJ4_9BACT</name>
<dbReference type="InterPro" id="IPR049514">
    <property type="entry name" value="Fic-like_C"/>
</dbReference>
<evidence type="ECO:0000259" key="2">
    <source>
        <dbReference type="Pfam" id="PF21247"/>
    </source>
</evidence>
<dbReference type="PANTHER" id="PTHR30595">
    <property type="entry name" value="GLPR-RELATED TRANSCRIPTIONAL REPRESSOR"/>
    <property type="match status" value="1"/>
</dbReference>
<sequence length="483" mass="56270">MTKEELIDRINDIEWEDFEAKEAKSELPKNIWETVSAFANTSGGWIVLGVKQNGKKFEISGVDNAEKLEQDFLGTLRSQKFNEPVDAKSMLYHIDGHRVLAFHIASSPHKPIYYNNPQNTFIRFGSGDQRATNGEITAMFHNQSFGIKSEQILLDSDLSMLNEDTIRDYRNYFKLYSPRPNLIGNDIADFCKRIGIADNEGHLNYGGLMCFGKEEWVRRYVPTFWMDLVEIPGRSVREARTRYTYRIPEQENLWEYFQIMIRRLRLIVDTPFMMNDEGFNVEDRSQFKILREALVNMLSHFDPFSTIHSCIHIYTDRVEFFNAGGYPVPISQLGNHLYSNPRNPIIAKIFRLVNLSETIGYGFDMMNEWKEITGNDVTFESDICTSTVTFWLDSDRVSDRAEDDTYIDATDKVVSILRFCKEAKFRKEIFELLGVTYQFKNFKAFIEPLLQHDYLELTVPDKPTSPKQQYRTTKKGLLFLETV</sequence>
<feature type="domain" description="Filamentation induced by cAMP protein Fic-like C-terminal" evidence="2">
    <location>
        <begin position="412"/>
        <end position="473"/>
    </location>
</feature>
<evidence type="ECO:0000259" key="1">
    <source>
        <dbReference type="Pfam" id="PF04326"/>
    </source>
</evidence>
<organism evidence="3 4">
    <name type="scientific">Segatella copri</name>
    <dbReference type="NCBI Taxonomy" id="165179"/>
    <lineage>
        <taxon>Bacteria</taxon>
        <taxon>Pseudomonadati</taxon>
        <taxon>Bacteroidota</taxon>
        <taxon>Bacteroidia</taxon>
        <taxon>Bacteroidales</taxon>
        <taxon>Prevotellaceae</taxon>
        <taxon>Segatella</taxon>
    </lineage>
</organism>
<dbReference type="InterPro" id="IPR038461">
    <property type="entry name" value="Schlafen_AlbA_2_dom_sf"/>
</dbReference>
<dbReference type="Proteomes" id="UP000284548">
    <property type="component" value="Unassembled WGS sequence"/>
</dbReference>
<feature type="domain" description="Schlafen AlbA-2" evidence="1">
    <location>
        <begin position="14"/>
        <end position="131"/>
    </location>
</feature>